<reference evidence="1" key="1">
    <citation type="submission" date="2021-01" db="EMBL/GenBank/DDBJ databases">
        <authorList>
            <person name="Corre E."/>
            <person name="Pelletier E."/>
            <person name="Niang G."/>
            <person name="Scheremetjew M."/>
            <person name="Finn R."/>
            <person name="Kale V."/>
            <person name="Holt S."/>
            <person name="Cochrane G."/>
            <person name="Meng A."/>
            <person name="Brown T."/>
            <person name="Cohen L."/>
        </authorList>
    </citation>
    <scope>NUCLEOTIDE SEQUENCE</scope>
    <source>
        <strain evidence="1">GSO104</strain>
    </source>
</reference>
<sequence length="116" mass="12179">MESPDFPLSPGTYRVTGGREMTAVLTISSTGDWSLKPYGNTETPSLYDVTHLPCRSARYTPTNAGGKSSSCSPLKANKSKFPVRPGGVMPSVSGCAKQDYAVLFVTGIATSNAGEL</sequence>
<name>A0A7S4T3Q4_9STRA</name>
<protein>
    <submittedName>
        <fullName evidence="1">Uncharacterized protein</fullName>
    </submittedName>
</protein>
<evidence type="ECO:0000313" key="1">
    <source>
        <dbReference type="EMBL" id="CAE4663832.1"/>
    </source>
</evidence>
<dbReference type="EMBL" id="HBNS01058552">
    <property type="protein sequence ID" value="CAE4663832.1"/>
    <property type="molecule type" value="Transcribed_RNA"/>
</dbReference>
<accession>A0A7S4T3Q4</accession>
<organism evidence="1">
    <name type="scientific">Ditylum brightwellii</name>
    <dbReference type="NCBI Taxonomy" id="49249"/>
    <lineage>
        <taxon>Eukaryota</taxon>
        <taxon>Sar</taxon>
        <taxon>Stramenopiles</taxon>
        <taxon>Ochrophyta</taxon>
        <taxon>Bacillariophyta</taxon>
        <taxon>Mediophyceae</taxon>
        <taxon>Lithodesmiophycidae</taxon>
        <taxon>Lithodesmiales</taxon>
        <taxon>Lithodesmiaceae</taxon>
        <taxon>Ditylum</taxon>
    </lineage>
</organism>
<dbReference type="AlphaFoldDB" id="A0A7S4T3Q4"/>
<proteinExistence type="predicted"/>
<gene>
    <name evidence="1" type="ORF">DBRI00130_LOCUS42110</name>
</gene>